<proteinExistence type="predicted"/>
<dbReference type="Proteomes" id="UP000245647">
    <property type="component" value="Unassembled WGS sequence"/>
</dbReference>
<evidence type="ECO:0000313" key="2">
    <source>
        <dbReference type="EMBL" id="PWG78367.1"/>
    </source>
</evidence>
<accession>A0A2U2PAF5</accession>
<evidence type="ECO:0000313" key="3">
    <source>
        <dbReference type="Proteomes" id="UP000245647"/>
    </source>
</evidence>
<organism evidence="2 3">
    <name type="scientific">Pararcticibacter amylolyticus</name>
    <dbReference type="NCBI Taxonomy" id="2173175"/>
    <lineage>
        <taxon>Bacteria</taxon>
        <taxon>Pseudomonadati</taxon>
        <taxon>Bacteroidota</taxon>
        <taxon>Sphingobacteriia</taxon>
        <taxon>Sphingobacteriales</taxon>
        <taxon>Sphingobacteriaceae</taxon>
        <taxon>Pararcticibacter</taxon>
    </lineage>
</organism>
<comment type="caution">
    <text evidence="2">The sequence shown here is derived from an EMBL/GenBank/DDBJ whole genome shotgun (WGS) entry which is preliminary data.</text>
</comment>
<gene>
    <name evidence="2" type="ORF">DDR33_22640</name>
</gene>
<evidence type="ECO:0000256" key="1">
    <source>
        <dbReference type="SAM" id="MobiDB-lite"/>
    </source>
</evidence>
<sequence>MNKYEGSEDQGLRAAAGNVKNENRKALKTEWPLTQRDEVKIAEERTRRAAHEVTRRDTK</sequence>
<protein>
    <submittedName>
        <fullName evidence="2">Uncharacterized protein</fullName>
    </submittedName>
</protein>
<dbReference type="RefSeq" id="WP_109418083.1">
    <property type="nucleotide sequence ID" value="NZ_QEAS01000026.1"/>
</dbReference>
<feature type="region of interest" description="Disordered" evidence="1">
    <location>
        <begin position="1"/>
        <end position="23"/>
    </location>
</feature>
<keyword evidence="3" id="KW-1185">Reference proteome</keyword>
<dbReference type="AlphaFoldDB" id="A0A2U2PAF5"/>
<dbReference type="EMBL" id="QEAS01000026">
    <property type="protein sequence ID" value="PWG78367.1"/>
    <property type="molecule type" value="Genomic_DNA"/>
</dbReference>
<name>A0A2U2PAF5_9SPHI</name>
<reference evidence="2 3" key="1">
    <citation type="submission" date="2018-04" db="EMBL/GenBank/DDBJ databases">
        <title>Pedobacter chongqingensis sp. nov., isolated from a rottenly hemp rope.</title>
        <authorList>
            <person name="Cai Y."/>
        </authorList>
    </citation>
    <scope>NUCLEOTIDE SEQUENCE [LARGE SCALE GENOMIC DNA]</scope>
    <source>
        <strain evidence="2 3">FJ4-8</strain>
    </source>
</reference>